<sequence length="138" mass="15835">MKVDLQVLRSDTEYVDPKYKDYSNYYSLSDHDTRTLVAYCEALSPSFLEDKCFFRNDAYCAGKDTGNHFLDISSKEVTFAAAESVMVLGRKAFVTKVMVYSSSWKRKNYDNPLSEVKRSFAPSPVYTTRRRSSSCIII</sequence>
<evidence type="ECO:0000313" key="2">
    <source>
        <dbReference type="Proteomes" id="UP001152795"/>
    </source>
</evidence>
<accession>A0A6S7J9K3</accession>
<evidence type="ECO:0000313" key="1">
    <source>
        <dbReference type="EMBL" id="CAB4013892.1"/>
    </source>
</evidence>
<dbReference type="OrthoDB" id="661148at2759"/>
<name>A0A6S7J9K3_PARCT</name>
<proteinExistence type="predicted"/>
<reference evidence="1" key="1">
    <citation type="submission" date="2020-04" db="EMBL/GenBank/DDBJ databases">
        <authorList>
            <person name="Alioto T."/>
            <person name="Alioto T."/>
            <person name="Gomez Garrido J."/>
        </authorList>
    </citation>
    <scope>NUCLEOTIDE SEQUENCE</scope>
    <source>
        <strain evidence="1">A484AB</strain>
    </source>
</reference>
<dbReference type="Proteomes" id="UP001152795">
    <property type="component" value="Unassembled WGS sequence"/>
</dbReference>
<keyword evidence="2" id="KW-1185">Reference proteome</keyword>
<organism evidence="1 2">
    <name type="scientific">Paramuricea clavata</name>
    <name type="common">Red gorgonian</name>
    <name type="synonym">Violescent sea-whip</name>
    <dbReference type="NCBI Taxonomy" id="317549"/>
    <lineage>
        <taxon>Eukaryota</taxon>
        <taxon>Metazoa</taxon>
        <taxon>Cnidaria</taxon>
        <taxon>Anthozoa</taxon>
        <taxon>Octocorallia</taxon>
        <taxon>Malacalcyonacea</taxon>
        <taxon>Plexauridae</taxon>
        <taxon>Paramuricea</taxon>
    </lineage>
</organism>
<gene>
    <name evidence="1" type="ORF">PACLA_8A002449</name>
</gene>
<dbReference type="EMBL" id="CACRXK020008066">
    <property type="protein sequence ID" value="CAB4013892.1"/>
    <property type="molecule type" value="Genomic_DNA"/>
</dbReference>
<comment type="caution">
    <text evidence="1">The sequence shown here is derived from an EMBL/GenBank/DDBJ whole genome shotgun (WGS) entry which is preliminary data.</text>
</comment>
<protein>
    <submittedName>
        <fullName evidence="1">Uncharacterized protein</fullName>
    </submittedName>
</protein>
<dbReference type="AlphaFoldDB" id="A0A6S7J9K3"/>